<comment type="caution">
    <text evidence="3">The sequence shown here is derived from an EMBL/GenBank/DDBJ whole genome shotgun (WGS) entry which is preliminary data.</text>
</comment>
<dbReference type="Proteomes" id="UP001550044">
    <property type="component" value="Unassembled WGS sequence"/>
</dbReference>
<gene>
    <name evidence="3" type="ORF">ABZV61_41615</name>
</gene>
<evidence type="ECO:0000313" key="4">
    <source>
        <dbReference type="Proteomes" id="UP001550044"/>
    </source>
</evidence>
<sequence>MRLIGMPAVAGAVVLALSAPAAVAAAGADPTATVSPQTVQPGQTVHLTLHNCEHPGEGGLAEGSLVGGGTTARSPIGH</sequence>
<feature type="signal peptide" evidence="2">
    <location>
        <begin position="1"/>
        <end position="24"/>
    </location>
</feature>
<name>A0ABV2UMH0_9ACTN</name>
<evidence type="ECO:0000313" key="3">
    <source>
        <dbReference type="EMBL" id="MET8439052.1"/>
    </source>
</evidence>
<keyword evidence="4" id="KW-1185">Reference proteome</keyword>
<evidence type="ECO:0000256" key="2">
    <source>
        <dbReference type="SAM" id="SignalP"/>
    </source>
</evidence>
<dbReference type="RefSeq" id="WP_356673956.1">
    <property type="nucleotide sequence ID" value="NZ_JBEXEF010000144.1"/>
</dbReference>
<feature type="region of interest" description="Disordered" evidence="1">
    <location>
        <begin position="55"/>
        <end position="78"/>
    </location>
</feature>
<organism evidence="3 4">
    <name type="scientific">Streptomyces sp. 900116325</name>
    <dbReference type="NCBI Taxonomy" id="3154295"/>
    <lineage>
        <taxon>Bacteria</taxon>
        <taxon>Bacillati</taxon>
        <taxon>Actinomycetota</taxon>
        <taxon>Actinomycetes</taxon>
        <taxon>Kitasatosporales</taxon>
        <taxon>Streptomycetaceae</taxon>
        <taxon>Streptomyces</taxon>
    </lineage>
</organism>
<protein>
    <submittedName>
        <fullName evidence="3">Uncharacterized protein</fullName>
    </submittedName>
</protein>
<feature type="chain" id="PRO_5045886405" evidence="2">
    <location>
        <begin position="25"/>
        <end position="78"/>
    </location>
</feature>
<evidence type="ECO:0000256" key="1">
    <source>
        <dbReference type="SAM" id="MobiDB-lite"/>
    </source>
</evidence>
<dbReference type="EMBL" id="JBEXIP010000085">
    <property type="protein sequence ID" value="MET8439052.1"/>
    <property type="molecule type" value="Genomic_DNA"/>
</dbReference>
<reference evidence="3 4" key="1">
    <citation type="submission" date="2024-06" db="EMBL/GenBank/DDBJ databases">
        <title>The Natural Products Discovery Center: Release of the First 8490 Sequenced Strains for Exploring Actinobacteria Biosynthetic Diversity.</title>
        <authorList>
            <person name="Kalkreuter E."/>
            <person name="Kautsar S.A."/>
            <person name="Yang D."/>
            <person name="Bader C.D."/>
            <person name="Teijaro C.N."/>
            <person name="Fluegel L."/>
            <person name="Davis C.M."/>
            <person name="Simpson J.R."/>
            <person name="Lauterbach L."/>
            <person name="Steele A.D."/>
            <person name="Gui C."/>
            <person name="Meng S."/>
            <person name="Li G."/>
            <person name="Viehrig K."/>
            <person name="Ye F."/>
            <person name="Su P."/>
            <person name="Kiefer A.F."/>
            <person name="Nichols A."/>
            <person name="Cepeda A.J."/>
            <person name="Yan W."/>
            <person name="Fan B."/>
            <person name="Jiang Y."/>
            <person name="Adhikari A."/>
            <person name="Zheng C.-J."/>
            <person name="Schuster L."/>
            <person name="Cowan T.M."/>
            <person name="Smanski M.J."/>
            <person name="Chevrette M.G."/>
            <person name="De Carvalho L.P.S."/>
            <person name="Shen B."/>
        </authorList>
    </citation>
    <scope>NUCLEOTIDE SEQUENCE [LARGE SCALE GENOMIC DNA]</scope>
    <source>
        <strain evidence="3 4">NPDC005137</strain>
    </source>
</reference>
<keyword evidence="2" id="KW-0732">Signal</keyword>
<feature type="compositionally biased region" description="Gly residues" evidence="1">
    <location>
        <begin position="57"/>
        <end position="70"/>
    </location>
</feature>
<accession>A0ABV2UMH0</accession>
<proteinExistence type="predicted"/>